<sequence length="90" mass="9290">MVARPLGTGRGGVLLRLGKALNMTGAVAAQTLARRDRTAAVGAGAALLAGALCTRFGIFHAGLESSRDPRYTVQPQRARLEEAAARESGS</sequence>
<proteinExistence type="predicted"/>
<keyword evidence="3" id="KW-1185">Reference proteome</keyword>
<evidence type="ECO:0000313" key="2">
    <source>
        <dbReference type="EMBL" id="MFC7606540.1"/>
    </source>
</evidence>
<accession>A0ABW2TCZ2</accession>
<dbReference type="EMBL" id="JBHTEE010000001">
    <property type="protein sequence ID" value="MFC7606540.1"/>
    <property type="molecule type" value="Genomic_DNA"/>
</dbReference>
<feature type="region of interest" description="Disordered" evidence="1">
    <location>
        <begin position="70"/>
        <end position="90"/>
    </location>
</feature>
<comment type="caution">
    <text evidence="2">The sequence shown here is derived from an EMBL/GenBank/DDBJ whole genome shotgun (WGS) entry which is preliminary data.</text>
</comment>
<evidence type="ECO:0000313" key="3">
    <source>
        <dbReference type="Proteomes" id="UP001596514"/>
    </source>
</evidence>
<dbReference type="RefSeq" id="WP_364148626.1">
    <property type="nucleotide sequence ID" value="NZ_JBHSIJ010000002.1"/>
</dbReference>
<dbReference type="Proteomes" id="UP001596514">
    <property type="component" value="Unassembled WGS sequence"/>
</dbReference>
<feature type="compositionally biased region" description="Basic and acidic residues" evidence="1">
    <location>
        <begin position="78"/>
        <end position="90"/>
    </location>
</feature>
<name>A0ABW2TCZ2_9ACTN</name>
<evidence type="ECO:0000256" key="1">
    <source>
        <dbReference type="SAM" id="MobiDB-lite"/>
    </source>
</evidence>
<gene>
    <name evidence="2" type="ORF">ACFQVD_41230</name>
</gene>
<organism evidence="2 3">
    <name type="scientific">Streptosporangium amethystogenes subsp. fukuiense</name>
    <dbReference type="NCBI Taxonomy" id="698418"/>
    <lineage>
        <taxon>Bacteria</taxon>
        <taxon>Bacillati</taxon>
        <taxon>Actinomycetota</taxon>
        <taxon>Actinomycetes</taxon>
        <taxon>Streptosporangiales</taxon>
        <taxon>Streptosporangiaceae</taxon>
        <taxon>Streptosporangium</taxon>
    </lineage>
</organism>
<reference evidence="3" key="1">
    <citation type="journal article" date="2019" name="Int. J. Syst. Evol. Microbiol.">
        <title>The Global Catalogue of Microorganisms (GCM) 10K type strain sequencing project: providing services to taxonomists for standard genome sequencing and annotation.</title>
        <authorList>
            <consortium name="The Broad Institute Genomics Platform"/>
            <consortium name="The Broad Institute Genome Sequencing Center for Infectious Disease"/>
            <person name="Wu L."/>
            <person name="Ma J."/>
        </authorList>
    </citation>
    <scope>NUCLEOTIDE SEQUENCE [LARGE SCALE GENOMIC DNA]</scope>
    <source>
        <strain evidence="3">JCM 10083</strain>
    </source>
</reference>
<protein>
    <submittedName>
        <fullName evidence="2">Uncharacterized protein</fullName>
    </submittedName>
</protein>